<accession>A0ABV8QXW8</accession>
<dbReference type="EMBL" id="JBHSCQ010000004">
    <property type="protein sequence ID" value="MFC4264557.1"/>
    <property type="molecule type" value="Genomic_DNA"/>
</dbReference>
<dbReference type="InterPro" id="IPR016177">
    <property type="entry name" value="DNA-bd_dom_sf"/>
</dbReference>
<evidence type="ECO:0000259" key="1">
    <source>
        <dbReference type="Pfam" id="PF13392"/>
    </source>
</evidence>
<name>A0ABV8QXW8_9MICC</name>
<dbReference type="InterPro" id="IPR044925">
    <property type="entry name" value="His-Me_finger_sf"/>
</dbReference>
<organism evidence="2 3">
    <name type="scientific">Arthrobacter cryoconiti</name>
    <dbReference type="NCBI Taxonomy" id="748907"/>
    <lineage>
        <taxon>Bacteria</taxon>
        <taxon>Bacillati</taxon>
        <taxon>Actinomycetota</taxon>
        <taxon>Actinomycetes</taxon>
        <taxon>Micrococcales</taxon>
        <taxon>Micrococcaceae</taxon>
        <taxon>Arthrobacter</taxon>
    </lineage>
</organism>
<keyword evidence="2" id="KW-0378">Hydrolase</keyword>
<protein>
    <submittedName>
        <fullName evidence="2">HNH endonuclease</fullName>
    </submittedName>
</protein>
<sequence>MQHRTCSVDECGKKHNALGFCESHYTRFKKTGRATAKTAQERFDEKTKPQGECIVWTKSVNKDGYGVFYFKGSMKLAHGVAWTLSGREVPVGLMLDHECRNPPCVNVHHLRLLTNKQNGENRSVSSAANKSSGLRGVHWDKRRNRWQASVGHNGRIHRLGYFEDRLLAKLAVIAKRNELFTHNDADRVA</sequence>
<dbReference type="Proteomes" id="UP001595773">
    <property type="component" value="Unassembled WGS sequence"/>
</dbReference>
<keyword evidence="2" id="KW-0255">Endonuclease</keyword>
<keyword evidence="2" id="KW-0540">Nuclease</keyword>
<gene>
    <name evidence="2" type="ORF">ACFOW9_02965</name>
</gene>
<dbReference type="GO" id="GO:0004519">
    <property type="term" value="F:endonuclease activity"/>
    <property type="evidence" value="ECO:0007669"/>
    <property type="project" value="UniProtKB-KW"/>
</dbReference>
<feature type="domain" description="HNH nuclease" evidence="1">
    <location>
        <begin position="75"/>
        <end position="119"/>
    </location>
</feature>
<reference evidence="3" key="1">
    <citation type="journal article" date="2019" name="Int. J. Syst. Evol. Microbiol.">
        <title>The Global Catalogue of Microorganisms (GCM) 10K type strain sequencing project: providing services to taxonomists for standard genome sequencing and annotation.</title>
        <authorList>
            <consortium name="The Broad Institute Genomics Platform"/>
            <consortium name="The Broad Institute Genome Sequencing Center for Infectious Disease"/>
            <person name="Wu L."/>
            <person name="Ma J."/>
        </authorList>
    </citation>
    <scope>NUCLEOTIDE SEQUENCE [LARGE SCALE GENOMIC DNA]</scope>
    <source>
        <strain evidence="3">CGMCC 1.10698</strain>
    </source>
</reference>
<evidence type="ECO:0000313" key="2">
    <source>
        <dbReference type="EMBL" id="MFC4264557.1"/>
    </source>
</evidence>
<dbReference type="SUPFAM" id="SSF54171">
    <property type="entry name" value="DNA-binding domain"/>
    <property type="match status" value="1"/>
</dbReference>
<evidence type="ECO:0000313" key="3">
    <source>
        <dbReference type="Proteomes" id="UP001595773"/>
    </source>
</evidence>
<dbReference type="Pfam" id="PF13392">
    <property type="entry name" value="HNH_3"/>
    <property type="match status" value="1"/>
</dbReference>
<dbReference type="RefSeq" id="WP_230067731.1">
    <property type="nucleotide sequence ID" value="NZ_BAABLL010000001.1"/>
</dbReference>
<proteinExistence type="predicted"/>
<dbReference type="SUPFAM" id="SSF54060">
    <property type="entry name" value="His-Me finger endonucleases"/>
    <property type="match status" value="1"/>
</dbReference>
<dbReference type="Gene3D" id="1.20.5.2050">
    <property type="match status" value="1"/>
</dbReference>
<dbReference type="InterPro" id="IPR003615">
    <property type="entry name" value="HNH_nuc"/>
</dbReference>
<keyword evidence="3" id="KW-1185">Reference proteome</keyword>
<comment type="caution">
    <text evidence="2">The sequence shown here is derived from an EMBL/GenBank/DDBJ whole genome shotgun (WGS) entry which is preliminary data.</text>
</comment>